<keyword evidence="2" id="KW-1133">Transmembrane helix</keyword>
<proteinExistence type="predicted"/>
<name>D5BQP5_PUNMI</name>
<feature type="region of interest" description="Disordered" evidence="1">
    <location>
        <begin position="37"/>
        <end position="64"/>
    </location>
</feature>
<reference evidence="3 4" key="1">
    <citation type="journal article" date="2010" name="J. Bacteriol.">
        <title>Complete genome sequence of "Candidatus Puniceispirillum marinum" IMCC1322, a representative of the SAR116 clade in the Alphaproteobacteria.</title>
        <authorList>
            <person name="Oh H.M."/>
            <person name="Kwon K.K."/>
            <person name="Kang I."/>
            <person name="Kang S.G."/>
            <person name="Lee J.H."/>
            <person name="Kim S.J."/>
            <person name="Cho J.C."/>
        </authorList>
    </citation>
    <scope>NUCLEOTIDE SEQUENCE [LARGE SCALE GENOMIC DNA]</scope>
    <source>
        <strain evidence="3 4">IMCC1322</strain>
    </source>
</reference>
<dbReference type="Proteomes" id="UP000007460">
    <property type="component" value="Chromosome"/>
</dbReference>
<keyword evidence="4" id="KW-1185">Reference proteome</keyword>
<sequence>MIDFKKLLGRSETPVNTELSAEAYALLQQLQQSANAVPMANPPHPLNNPFAPENASSELAGGAMSNPVAAKPNLANQAPASMLAGTVSALDLPQATIAQPNPSLSPHHIDQTGTGSSFQMPQARAGASSGLPSSDAADAALATMPPNLGLGAELATMPPVVSAKVSKAKERAQQKAKASNANREDKKQAAQRAREEKLRNQRRKALAKTRFSRARYLRELNGNAIAGTILWGFMIVVSLIGPFLLNTSFLLPQTRINRDVIGQIRQFEAVISQAQPQIAAANQRKAEKEAQINDMIRKFVDSQTANEVIRNFIEDLKAAGMSVNDGNLQFTQEDIAVSGLIGQTLSVEMKGDFLTYLRLRNRFVRDQELVHVRDESIMAKPNNRIVAINLRLMVPSSI</sequence>
<dbReference type="HOGENOM" id="CLU_692367_0_0_5"/>
<feature type="compositionally biased region" description="Polar residues" evidence="1">
    <location>
        <begin position="111"/>
        <end position="120"/>
    </location>
</feature>
<feature type="region of interest" description="Disordered" evidence="1">
    <location>
        <begin position="165"/>
        <end position="205"/>
    </location>
</feature>
<dbReference type="AlphaFoldDB" id="D5BQP5"/>
<protein>
    <submittedName>
        <fullName evidence="3">ABC transporter related protein</fullName>
    </submittedName>
</protein>
<gene>
    <name evidence="3" type="ordered locus">SAR116_2520</name>
</gene>
<evidence type="ECO:0000313" key="4">
    <source>
        <dbReference type="Proteomes" id="UP000007460"/>
    </source>
</evidence>
<dbReference type="KEGG" id="apb:SAR116_2520"/>
<evidence type="ECO:0000313" key="3">
    <source>
        <dbReference type="EMBL" id="ADE40763.1"/>
    </source>
</evidence>
<feature type="region of interest" description="Disordered" evidence="1">
    <location>
        <begin position="97"/>
        <end position="134"/>
    </location>
</feature>
<accession>D5BQP5</accession>
<feature type="transmembrane region" description="Helical" evidence="2">
    <location>
        <begin position="220"/>
        <end position="245"/>
    </location>
</feature>
<dbReference type="STRING" id="488538.SAR116_2520"/>
<feature type="compositionally biased region" description="Low complexity" evidence="1">
    <location>
        <begin position="125"/>
        <end position="134"/>
    </location>
</feature>
<evidence type="ECO:0000256" key="1">
    <source>
        <dbReference type="SAM" id="MobiDB-lite"/>
    </source>
</evidence>
<organism evidence="3 4">
    <name type="scientific">Puniceispirillum marinum (strain IMCC1322)</name>
    <dbReference type="NCBI Taxonomy" id="488538"/>
    <lineage>
        <taxon>Bacteria</taxon>
        <taxon>Pseudomonadati</taxon>
        <taxon>Pseudomonadota</taxon>
        <taxon>Alphaproteobacteria</taxon>
        <taxon>Candidatus Puniceispirillales</taxon>
        <taxon>Candidatus Puniceispirillaceae</taxon>
        <taxon>Candidatus Puniceispirillum</taxon>
    </lineage>
</organism>
<dbReference type="EMBL" id="CP001751">
    <property type="protein sequence ID" value="ADE40763.1"/>
    <property type="molecule type" value="Genomic_DNA"/>
</dbReference>
<feature type="compositionally biased region" description="Basic and acidic residues" evidence="1">
    <location>
        <begin position="182"/>
        <end position="199"/>
    </location>
</feature>
<keyword evidence="2" id="KW-0812">Transmembrane</keyword>
<evidence type="ECO:0000256" key="2">
    <source>
        <dbReference type="SAM" id="Phobius"/>
    </source>
</evidence>
<keyword evidence="2" id="KW-0472">Membrane</keyword>
<dbReference type="RefSeq" id="WP_013047389.1">
    <property type="nucleotide sequence ID" value="NC_014010.1"/>
</dbReference>